<name>A0A644XDT6_9ZZZZ</name>
<sequence length="79" mass="9102">MQFLCLGIDREGEAAVRFRHEQNLFTRAPSSLLQPTVDRWALIPIDTDLRMSRGFFYTLKGAVNGTSIENRNSEEWQAE</sequence>
<reference evidence="1" key="1">
    <citation type="submission" date="2019-08" db="EMBL/GenBank/DDBJ databases">
        <authorList>
            <person name="Kucharzyk K."/>
            <person name="Murdoch R.W."/>
            <person name="Higgins S."/>
            <person name="Loffler F."/>
        </authorList>
    </citation>
    <scope>NUCLEOTIDE SEQUENCE</scope>
</reference>
<dbReference type="AlphaFoldDB" id="A0A644XDT6"/>
<dbReference type="EMBL" id="VSSQ01002193">
    <property type="protein sequence ID" value="MPM13911.1"/>
    <property type="molecule type" value="Genomic_DNA"/>
</dbReference>
<accession>A0A644XDT6</accession>
<evidence type="ECO:0000313" key="1">
    <source>
        <dbReference type="EMBL" id="MPM13911.1"/>
    </source>
</evidence>
<organism evidence="1">
    <name type="scientific">bioreactor metagenome</name>
    <dbReference type="NCBI Taxonomy" id="1076179"/>
    <lineage>
        <taxon>unclassified sequences</taxon>
        <taxon>metagenomes</taxon>
        <taxon>ecological metagenomes</taxon>
    </lineage>
</organism>
<protein>
    <submittedName>
        <fullName evidence="1">Uncharacterized protein</fullName>
    </submittedName>
</protein>
<gene>
    <name evidence="1" type="ORF">SDC9_60271</name>
</gene>
<comment type="caution">
    <text evidence="1">The sequence shown here is derived from an EMBL/GenBank/DDBJ whole genome shotgun (WGS) entry which is preliminary data.</text>
</comment>
<proteinExistence type="predicted"/>